<keyword evidence="3" id="KW-1185">Reference proteome</keyword>
<feature type="compositionally biased region" description="Basic and acidic residues" evidence="1">
    <location>
        <begin position="50"/>
        <end position="63"/>
    </location>
</feature>
<organism evidence="2 3">
    <name type="scientific">Armillaria ostoyae</name>
    <name type="common">Armillaria root rot fungus</name>
    <dbReference type="NCBI Taxonomy" id="47428"/>
    <lineage>
        <taxon>Eukaryota</taxon>
        <taxon>Fungi</taxon>
        <taxon>Dikarya</taxon>
        <taxon>Basidiomycota</taxon>
        <taxon>Agaricomycotina</taxon>
        <taxon>Agaricomycetes</taxon>
        <taxon>Agaricomycetidae</taxon>
        <taxon>Agaricales</taxon>
        <taxon>Marasmiineae</taxon>
        <taxon>Physalacriaceae</taxon>
        <taxon>Armillaria</taxon>
    </lineage>
</organism>
<evidence type="ECO:0000313" key="2">
    <source>
        <dbReference type="EMBL" id="SJL17477.1"/>
    </source>
</evidence>
<name>A0A284S8Z0_ARMOS</name>
<protein>
    <submittedName>
        <fullName evidence="2">Uncharacterized protein</fullName>
    </submittedName>
</protein>
<proteinExistence type="predicted"/>
<evidence type="ECO:0000313" key="3">
    <source>
        <dbReference type="Proteomes" id="UP000219338"/>
    </source>
</evidence>
<dbReference type="AlphaFoldDB" id="A0A284S8Z0"/>
<dbReference type="EMBL" id="FUEG01000045">
    <property type="protein sequence ID" value="SJL17477.1"/>
    <property type="molecule type" value="Genomic_DNA"/>
</dbReference>
<sequence length="75" mass="8553">MHQDLGRVFGIYNENFEDLAQKQSRVYSDRKSAVFSGSLSNSLITNPHASPERSSSDTKYEKPDELEMMTVTFSF</sequence>
<evidence type="ECO:0000256" key="1">
    <source>
        <dbReference type="SAM" id="MobiDB-lite"/>
    </source>
</evidence>
<accession>A0A284S8Z0</accession>
<gene>
    <name evidence="2" type="ORF">ARMOST_21029</name>
</gene>
<reference evidence="3" key="1">
    <citation type="journal article" date="2017" name="Nat. Ecol. Evol.">
        <title>Genome expansion and lineage-specific genetic innovations in the forest pathogenic fungi Armillaria.</title>
        <authorList>
            <person name="Sipos G."/>
            <person name="Prasanna A.N."/>
            <person name="Walter M.C."/>
            <person name="O'Connor E."/>
            <person name="Balint B."/>
            <person name="Krizsan K."/>
            <person name="Kiss B."/>
            <person name="Hess J."/>
            <person name="Varga T."/>
            <person name="Slot J."/>
            <person name="Riley R."/>
            <person name="Boka B."/>
            <person name="Rigling D."/>
            <person name="Barry K."/>
            <person name="Lee J."/>
            <person name="Mihaltcheva S."/>
            <person name="LaButti K."/>
            <person name="Lipzen A."/>
            <person name="Waldron R."/>
            <person name="Moloney N.M."/>
            <person name="Sperisen C."/>
            <person name="Kredics L."/>
            <person name="Vagvoelgyi C."/>
            <person name="Patrignani A."/>
            <person name="Fitzpatrick D."/>
            <person name="Nagy I."/>
            <person name="Doyle S."/>
            <person name="Anderson J.B."/>
            <person name="Grigoriev I.V."/>
            <person name="Gueldener U."/>
            <person name="Muensterkoetter M."/>
            <person name="Nagy L.G."/>
        </authorList>
    </citation>
    <scope>NUCLEOTIDE SEQUENCE [LARGE SCALE GENOMIC DNA]</scope>
    <source>
        <strain evidence="3">C18/9</strain>
    </source>
</reference>
<dbReference type="Proteomes" id="UP000219338">
    <property type="component" value="Unassembled WGS sequence"/>
</dbReference>
<feature type="region of interest" description="Disordered" evidence="1">
    <location>
        <begin position="41"/>
        <end position="63"/>
    </location>
</feature>